<organism evidence="1">
    <name type="scientific">Arundo donax</name>
    <name type="common">Giant reed</name>
    <name type="synonym">Donax arundinaceus</name>
    <dbReference type="NCBI Taxonomy" id="35708"/>
    <lineage>
        <taxon>Eukaryota</taxon>
        <taxon>Viridiplantae</taxon>
        <taxon>Streptophyta</taxon>
        <taxon>Embryophyta</taxon>
        <taxon>Tracheophyta</taxon>
        <taxon>Spermatophyta</taxon>
        <taxon>Magnoliopsida</taxon>
        <taxon>Liliopsida</taxon>
        <taxon>Poales</taxon>
        <taxon>Poaceae</taxon>
        <taxon>PACMAD clade</taxon>
        <taxon>Arundinoideae</taxon>
        <taxon>Arundineae</taxon>
        <taxon>Arundo</taxon>
    </lineage>
</organism>
<proteinExistence type="predicted"/>
<dbReference type="AlphaFoldDB" id="A0A0A9H127"/>
<sequence>MIIDLTPKNISIPCFSSQLFKHVPLARVTRQA</sequence>
<reference evidence="1" key="2">
    <citation type="journal article" date="2015" name="Data Brief">
        <title>Shoot transcriptome of the giant reed, Arundo donax.</title>
        <authorList>
            <person name="Barrero R.A."/>
            <person name="Guerrero F.D."/>
            <person name="Moolhuijzen P."/>
            <person name="Goolsby J.A."/>
            <person name="Tidwell J."/>
            <person name="Bellgard S.E."/>
            <person name="Bellgard M.I."/>
        </authorList>
    </citation>
    <scope>NUCLEOTIDE SEQUENCE</scope>
    <source>
        <tissue evidence="1">Shoot tissue taken approximately 20 cm above the soil surface</tissue>
    </source>
</reference>
<name>A0A0A9H127_ARUDO</name>
<accession>A0A0A9H127</accession>
<dbReference type="EMBL" id="GBRH01168407">
    <property type="protein sequence ID" value="JAE29489.1"/>
    <property type="molecule type" value="Transcribed_RNA"/>
</dbReference>
<reference evidence="1" key="1">
    <citation type="submission" date="2014-09" db="EMBL/GenBank/DDBJ databases">
        <authorList>
            <person name="Magalhaes I.L.F."/>
            <person name="Oliveira U."/>
            <person name="Santos F.R."/>
            <person name="Vidigal T.H.D.A."/>
            <person name="Brescovit A.D."/>
            <person name="Santos A.J."/>
        </authorList>
    </citation>
    <scope>NUCLEOTIDE SEQUENCE</scope>
    <source>
        <tissue evidence="1">Shoot tissue taken approximately 20 cm above the soil surface</tissue>
    </source>
</reference>
<evidence type="ECO:0000313" key="1">
    <source>
        <dbReference type="EMBL" id="JAE29489.1"/>
    </source>
</evidence>
<protein>
    <submittedName>
        <fullName evidence="1">Uncharacterized protein</fullName>
    </submittedName>
</protein>